<dbReference type="GO" id="GO:0016787">
    <property type="term" value="F:hydrolase activity"/>
    <property type="evidence" value="ECO:0007669"/>
    <property type="project" value="UniProtKB-KW"/>
</dbReference>
<accession>A0A0M5TIS7</accession>
<evidence type="ECO:0000313" key="6">
    <source>
        <dbReference type="Proteomes" id="UP000059847"/>
    </source>
</evidence>
<name>A0A0M5TIS7_9GAMM</name>
<dbReference type="OrthoDB" id="9784774at2"/>
<sequence>MTQATGIQHTIYDDNNIFAKMLNGDIPYHKVYEDDKTLAFMDIMPQAEGHVLIIPKQKAVDLADLEPEYAAAVLMTAKKVMQAQRQVFAREGIIQMQFNGAQSGQTVFHYHLHLIPASVHELGRHAATEVDHEKLAETAKQLATVINA</sequence>
<dbReference type="Proteomes" id="UP000059847">
    <property type="component" value="Chromosome"/>
</dbReference>
<feature type="short sequence motif" description="Histidine triad motif" evidence="2 3">
    <location>
        <begin position="109"/>
        <end position="113"/>
    </location>
</feature>
<feature type="domain" description="HIT" evidence="4">
    <location>
        <begin position="17"/>
        <end position="124"/>
    </location>
</feature>
<evidence type="ECO:0000256" key="2">
    <source>
        <dbReference type="PIRSR" id="PIRSR601310-3"/>
    </source>
</evidence>
<dbReference type="AlphaFoldDB" id="A0A0M5TIS7"/>
<dbReference type="PANTHER" id="PTHR46648:SF1">
    <property type="entry name" value="ADENOSINE 5'-MONOPHOSPHORAMIDASE HNT1"/>
    <property type="match status" value="1"/>
</dbReference>
<dbReference type="InterPro" id="IPR036265">
    <property type="entry name" value="HIT-like_sf"/>
</dbReference>
<dbReference type="Gene3D" id="3.30.428.10">
    <property type="entry name" value="HIT-like"/>
    <property type="match status" value="1"/>
</dbReference>
<dbReference type="SUPFAM" id="SSF54197">
    <property type="entry name" value="HIT-like"/>
    <property type="match status" value="1"/>
</dbReference>
<dbReference type="InterPro" id="IPR011146">
    <property type="entry name" value="HIT-like"/>
</dbReference>
<dbReference type="STRING" id="45610.AOC03_02225"/>
<dbReference type="PANTHER" id="PTHR46648">
    <property type="entry name" value="HIT FAMILY PROTEIN 1"/>
    <property type="match status" value="1"/>
</dbReference>
<dbReference type="PROSITE" id="PS51084">
    <property type="entry name" value="HIT_2"/>
    <property type="match status" value="1"/>
</dbReference>
<protein>
    <submittedName>
        <fullName evidence="5">HIT family hydrolase</fullName>
    </submittedName>
</protein>
<organism evidence="5 6">
    <name type="scientific">Psychrobacter urativorans</name>
    <dbReference type="NCBI Taxonomy" id="45610"/>
    <lineage>
        <taxon>Bacteria</taxon>
        <taxon>Pseudomonadati</taxon>
        <taxon>Pseudomonadota</taxon>
        <taxon>Gammaproteobacteria</taxon>
        <taxon>Moraxellales</taxon>
        <taxon>Moraxellaceae</taxon>
        <taxon>Psychrobacter</taxon>
    </lineage>
</organism>
<evidence type="ECO:0000259" key="4">
    <source>
        <dbReference type="PROSITE" id="PS51084"/>
    </source>
</evidence>
<dbReference type="RefSeq" id="WP_062533408.1">
    <property type="nucleotide sequence ID" value="NZ_CP012678.1"/>
</dbReference>
<keyword evidence="5" id="KW-0378">Hydrolase</keyword>
<dbReference type="Pfam" id="PF01230">
    <property type="entry name" value="HIT"/>
    <property type="match status" value="1"/>
</dbReference>
<feature type="active site" description="Tele-AMP-histidine intermediate" evidence="1">
    <location>
        <position position="111"/>
    </location>
</feature>
<reference evidence="5 6" key="1">
    <citation type="submission" date="2015-09" db="EMBL/GenBank/DDBJ databases">
        <title>Complete genome of Psychrobacter urativorans R10.10B.</title>
        <authorList>
            <person name="See-Too W.S."/>
            <person name="Chan K.G."/>
        </authorList>
    </citation>
    <scope>NUCLEOTIDE SEQUENCE [LARGE SCALE GENOMIC DNA]</scope>
    <source>
        <strain evidence="5 6">R10.10B</strain>
    </source>
</reference>
<proteinExistence type="predicted"/>
<dbReference type="PRINTS" id="PR00332">
    <property type="entry name" value="HISTRIAD"/>
</dbReference>
<gene>
    <name evidence="5" type="ORF">AOC03_02225</name>
</gene>
<evidence type="ECO:0000313" key="5">
    <source>
        <dbReference type="EMBL" id="ALF59012.1"/>
    </source>
</evidence>
<dbReference type="GO" id="GO:0009117">
    <property type="term" value="P:nucleotide metabolic process"/>
    <property type="evidence" value="ECO:0007669"/>
    <property type="project" value="TreeGrafter"/>
</dbReference>
<dbReference type="EMBL" id="CP012678">
    <property type="protein sequence ID" value="ALF59012.1"/>
    <property type="molecule type" value="Genomic_DNA"/>
</dbReference>
<evidence type="ECO:0000256" key="1">
    <source>
        <dbReference type="PIRSR" id="PIRSR601310-1"/>
    </source>
</evidence>
<dbReference type="KEGG" id="pur:AOC03_02225"/>
<keyword evidence="6" id="KW-1185">Reference proteome</keyword>
<evidence type="ECO:0000256" key="3">
    <source>
        <dbReference type="PROSITE-ProRule" id="PRU00464"/>
    </source>
</evidence>
<dbReference type="InterPro" id="IPR001310">
    <property type="entry name" value="Histidine_triad_HIT"/>
</dbReference>